<organism evidence="1 2">
    <name type="scientific">Solanum commersonii</name>
    <name type="common">Commerson's wild potato</name>
    <name type="synonym">Commerson's nightshade</name>
    <dbReference type="NCBI Taxonomy" id="4109"/>
    <lineage>
        <taxon>Eukaryota</taxon>
        <taxon>Viridiplantae</taxon>
        <taxon>Streptophyta</taxon>
        <taxon>Embryophyta</taxon>
        <taxon>Tracheophyta</taxon>
        <taxon>Spermatophyta</taxon>
        <taxon>Magnoliopsida</taxon>
        <taxon>eudicotyledons</taxon>
        <taxon>Gunneridae</taxon>
        <taxon>Pentapetalae</taxon>
        <taxon>asterids</taxon>
        <taxon>lamiids</taxon>
        <taxon>Solanales</taxon>
        <taxon>Solanaceae</taxon>
        <taxon>Solanoideae</taxon>
        <taxon>Solaneae</taxon>
        <taxon>Solanum</taxon>
    </lineage>
</organism>
<accession>A0A9J6APE7</accession>
<dbReference type="EMBL" id="JACXVP010000002">
    <property type="protein sequence ID" value="KAG5626228.1"/>
    <property type="molecule type" value="Genomic_DNA"/>
</dbReference>
<sequence>MQAMVHSSSKDTSQGVFVFLDPRNADLYSRFVSKGPIHKLPNNMAMNSDSAFDIEQQSRSQIYPLFLFNLNCPRSLYD</sequence>
<keyword evidence="2" id="KW-1185">Reference proteome</keyword>
<proteinExistence type="predicted"/>
<reference evidence="1 2" key="1">
    <citation type="submission" date="2020-09" db="EMBL/GenBank/DDBJ databases">
        <title>De no assembly of potato wild relative species, Solanum commersonii.</title>
        <authorList>
            <person name="Cho K."/>
        </authorList>
    </citation>
    <scope>NUCLEOTIDE SEQUENCE [LARGE SCALE GENOMIC DNA]</scope>
    <source>
        <strain evidence="1">LZ3.2</strain>
        <tissue evidence="1">Leaf</tissue>
    </source>
</reference>
<dbReference type="Proteomes" id="UP000824120">
    <property type="component" value="Chromosome 2"/>
</dbReference>
<feature type="non-terminal residue" evidence="1">
    <location>
        <position position="78"/>
    </location>
</feature>
<dbReference type="AlphaFoldDB" id="A0A9J6APE7"/>
<evidence type="ECO:0000313" key="1">
    <source>
        <dbReference type="EMBL" id="KAG5626228.1"/>
    </source>
</evidence>
<comment type="caution">
    <text evidence="1">The sequence shown here is derived from an EMBL/GenBank/DDBJ whole genome shotgun (WGS) entry which is preliminary data.</text>
</comment>
<protein>
    <submittedName>
        <fullName evidence="1">Uncharacterized protein</fullName>
    </submittedName>
</protein>
<dbReference type="OrthoDB" id="429932at2759"/>
<name>A0A9J6APE7_SOLCO</name>
<evidence type="ECO:0000313" key="2">
    <source>
        <dbReference type="Proteomes" id="UP000824120"/>
    </source>
</evidence>
<gene>
    <name evidence="1" type="ORF">H5410_011446</name>
</gene>